<dbReference type="UniPathway" id="UPA00074">
    <property type="reaction ID" value="UER00126"/>
</dbReference>
<feature type="binding site" evidence="6">
    <location>
        <position position="108"/>
    </location>
    <ligand>
        <name>(6R)-10-formyltetrahydrofolate</name>
        <dbReference type="ChEBI" id="CHEBI:195366"/>
    </ligand>
</feature>
<comment type="catalytic activity">
    <reaction evidence="5 6">
        <text>N(1)-(5-phospho-beta-D-ribosyl)glycinamide + (6R)-10-formyltetrahydrofolate = N(2)-formyl-N(1)-(5-phospho-beta-D-ribosyl)glycinamide + (6S)-5,6,7,8-tetrahydrofolate + H(+)</text>
        <dbReference type="Rhea" id="RHEA:15053"/>
        <dbReference type="ChEBI" id="CHEBI:15378"/>
        <dbReference type="ChEBI" id="CHEBI:57453"/>
        <dbReference type="ChEBI" id="CHEBI:143788"/>
        <dbReference type="ChEBI" id="CHEBI:147286"/>
        <dbReference type="ChEBI" id="CHEBI:195366"/>
        <dbReference type="EC" id="2.1.2.2"/>
    </reaction>
</comment>
<reference evidence="9" key="1">
    <citation type="submission" date="2016-09" db="EMBL/GenBank/DDBJ databases">
        <authorList>
            <person name="Varghese N."/>
            <person name="Submissions S."/>
        </authorList>
    </citation>
    <scope>NUCLEOTIDE SEQUENCE [LARGE SCALE GENOMIC DNA]</scope>
    <source>
        <strain evidence="9">ANC 3699</strain>
    </source>
</reference>
<feature type="binding site" evidence="6">
    <location>
        <begin position="91"/>
        <end position="94"/>
    </location>
    <ligand>
        <name>(6R)-10-formyltetrahydrofolate</name>
        <dbReference type="ChEBI" id="CHEBI:195366"/>
    </ligand>
</feature>
<dbReference type="HAMAP" id="MF_01930">
    <property type="entry name" value="PurN"/>
    <property type="match status" value="1"/>
</dbReference>
<evidence type="ECO:0000256" key="3">
    <source>
        <dbReference type="ARBA" id="ARBA00022755"/>
    </source>
</evidence>
<evidence type="ECO:0000256" key="5">
    <source>
        <dbReference type="ARBA" id="ARBA00047664"/>
    </source>
</evidence>
<feature type="binding site" evidence="6">
    <location>
        <begin position="12"/>
        <end position="14"/>
    </location>
    <ligand>
        <name>N(1)-(5-phospho-beta-D-ribosyl)glycinamide</name>
        <dbReference type="ChEBI" id="CHEBI:143788"/>
    </ligand>
</feature>
<feature type="site" description="Raises pKa of active site His" evidence="6">
    <location>
        <position position="146"/>
    </location>
</feature>
<comment type="function">
    <text evidence="6">Catalyzes the transfer of a formyl group from 10-formyltetrahydrofolate to 5-phospho-ribosyl-glycinamide (GAR), producing 5-phospho-ribosyl-N-formylglycinamide (FGAR) and tetrahydrofolate.</text>
</comment>
<evidence type="ECO:0000313" key="9">
    <source>
        <dbReference type="Proteomes" id="UP000242317"/>
    </source>
</evidence>
<dbReference type="PANTHER" id="PTHR43369:SF2">
    <property type="entry name" value="PHOSPHORIBOSYLGLYCINAMIDE FORMYLTRANSFERASE"/>
    <property type="match status" value="1"/>
</dbReference>
<feature type="binding site" evidence="6">
    <location>
        <position position="66"/>
    </location>
    <ligand>
        <name>(6R)-10-formyltetrahydrofolate</name>
        <dbReference type="ChEBI" id="CHEBI:195366"/>
    </ligand>
</feature>
<dbReference type="CDD" id="cd08645">
    <property type="entry name" value="FMT_core_GART"/>
    <property type="match status" value="1"/>
</dbReference>
<keyword evidence="2 6" id="KW-0808">Transferase</keyword>
<dbReference type="GO" id="GO:0006189">
    <property type="term" value="P:'de novo' IMP biosynthetic process"/>
    <property type="evidence" value="ECO:0007669"/>
    <property type="project" value="UniProtKB-UniRule"/>
</dbReference>
<evidence type="ECO:0000256" key="2">
    <source>
        <dbReference type="ARBA" id="ARBA00022679"/>
    </source>
</evidence>
<dbReference type="Gene3D" id="3.40.50.170">
    <property type="entry name" value="Formyl transferase, N-terminal domain"/>
    <property type="match status" value="1"/>
</dbReference>
<dbReference type="EC" id="2.1.2.2" evidence="6"/>
<evidence type="ECO:0000313" key="8">
    <source>
        <dbReference type="EMBL" id="SDC33711.1"/>
    </source>
</evidence>
<dbReference type="InterPro" id="IPR004607">
    <property type="entry name" value="GART"/>
</dbReference>
<dbReference type="InterPro" id="IPR002376">
    <property type="entry name" value="Formyl_transf_N"/>
</dbReference>
<evidence type="ECO:0000256" key="1">
    <source>
        <dbReference type="ARBA" id="ARBA00005054"/>
    </source>
</evidence>
<evidence type="ECO:0000256" key="6">
    <source>
        <dbReference type="HAMAP-Rule" id="MF_01930"/>
    </source>
</evidence>
<dbReference type="SUPFAM" id="SSF53328">
    <property type="entry name" value="Formyltransferase"/>
    <property type="match status" value="1"/>
</dbReference>
<dbReference type="GO" id="GO:0005829">
    <property type="term" value="C:cytosol"/>
    <property type="evidence" value="ECO:0007669"/>
    <property type="project" value="TreeGrafter"/>
</dbReference>
<proteinExistence type="inferred from homology"/>
<keyword evidence="9" id="KW-1185">Reference proteome</keyword>
<dbReference type="NCBIfam" id="TIGR00639">
    <property type="entry name" value="PurN"/>
    <property type="match status" value="1"/>
</dbReference>
<evidence type="ECO:0000259" key="7">
    <source>
        <dbReference type="Pfam" id="PF00551"/>
    </source>
</evidence>
<dbReference type="RefSeq" id="WP_092619213.1">
    <property type="nucleotide sequence ID" value="NZ_FMYK01000004.1"/>
</dbReference>
<sequence>MKRIAVLVSGSGSNLQALIDAEHQNQLGRGKIVGVLSNKSDAYALTRAQQANIDTAIISHRDFPTRESFDQQMHQQLLDWNVDLVVLAGFMRILSSDFVSQWQGRMLNIHPSLLPHYKGMHTHQRVLNTGERFHGCTVHFVTAELDAGQAIVQAVLDVRQNDTAETLATRIHPLEHKIYPQAVQWFCNEDLTWHDNHAYLQNKPLQESLKVCYFD</sequence>
<name>A0A1G6KSD9_9GAMM</name>
<organism evidence="8 9">
    <name type="scientific">Acinetobacter marinus</name>
    <dbReference type="NCBI Taxonomy" id="281375"/>
    <lineage>
        <taxon>Bacteria</taxon>
        <taxon>Pseudomonadati</taxon>
        <taxon>Pseudomonadota</taxon>
        <taxon>Gammaproteobacteria</taxon>
        <taxon>Moraxellales</taxon>
        <taxon>Moraxellaceae</taxon>
        <taxon>Acinetobacter</taxon>
    </lineage>
</organism>
<feature type="domain" description="Formyl transferase N-terminal" evidence="7">
    <location>
        <begin position="2"/>
        <end position="183"/>
    </location>
</feature>
<accession>A0A1G6KSD9</accession>
<keyword evidence="3 6" id="KW-0658">Purine biosynthesis</keyword>
<evidence type="ECO:0000256" key="4">
    <source>
        <dbReference type="ARBA" id="ARBA00038440"/>
    </source>
</evidence>
<gene>
    <name evidence="6" type="primary">purN</name>
    <name evidence="8" type="ORF">SAMN05421749_104161</name>
</gene>
<dbReference type="PANTHER" id="PTHR43369">
    <property type="entry name" value="PHOSPHORIBOSYLGLYCINAMIDE FORMYLTRANSFERASE"/>
    <property type="match status" value="1"/>
</dbReference>
<dbReference type="OrthoDB" id="9806170at2"/>
<dbReference type="Pfam" id="PF00551">
    <property type="entry name" value="Formyl_trans_N"/>
    <property type="match status" value="1"/>
</dbReference>
<comment type="similarity">
    <text evidence="4 6">Belongs to the GART family.</text>
</comment>
<dbReference type="InterPro" id="IPR001555">
    <property type="entry name" value="GART_AS"/>
</dbReference>
<protein>
    <recommendedName>
        <fullName evidence="6">Phosphoribosylglycinamide formyltransferase</fullName>
        <ecNumber evidence="6">2.1.2.2</ecNumber>
    </recommendedName>
    <alternativeName>
        <fullName evidence="6">5'-phosphoribosylglycinamide transformylase</fullName>
    </alternativeName>
    <alternativeName>
        <fullName evidence="6">GAR transformylase</fullName>
        <shortName evidence="6">GART</shortName>
    </alternativeName>
</protein>
<comment type="pathway">
    <text evidence="1 6">Purine metabolism; IMP biosynthesis via de novo pathway; N(2)-formyl-N(1)-(5-phospho-D-ribosyl)glycinamide from N(1)-(5-phospho-D-ribosyl)glycinamide (10-formyl THF route): step 1/1.</text>
</comment>
<dbReference type="Proteomes" id="UP000242317">
    <property type="component" value="Unassembled WGS sequence"/>
</dbReference>
<dbReference type="PROSITE" id="PS00373">
    <property type="entry name" value="GART"/>
    <property type="match status" value="1"/>
</dbReference>
<feature type="active site" description="Proton donor" evidence="6">
    <location>
        <position position="110"/>
    </location>
</feature>
<dbReference type="EMBL" id="FMYK01000004">
    <property type="protein sequence ID" value="SDC33711.1"/>
    <property type="molecule type" value="Genomic_DNA"/>
</dbReference>
<dbReference type="InterPro" id="IPR036477">
    <property type="entry name" value="Formyl_transf_N_sf"/>
</dbReference>
<dbReference type="AlphaFoldDB" id="A0A1G6KSD9"/>
<dbReference type="GO" id="GO:0004644">
    <property type="term" value="F:phosphoribosylglycinamide formyltransferase activity"/>
    <property type="evidence" value="ECO:0007669"/>
    <property type="project" value="UniProtKB-UniRule"/>
</dbReference>